<evidence type="ECO:0000313" key="9">
    <source>
        <dbReference type="EMBL" id="KRT78683.1"/>
    </source>
</evidence>
<evidence type="ECO:0000256" key="6">
    <source>
        <dbReference type="ARBA" id="ARBA00023242"/>
    </source>
</evidence>
<keyword evidence="2" id="KW-0698">rRNA processing</keyword>
<keyword evidence="10" id="KW-1185">Reference proteome</keyword>
<dbReference type="Proteomes" id="UP000051574">
    <property type="component" value="Unassembled WGS sequence"/>
</dbReference>
<keyword evidence="4" id="KW-0010">Activator</keyword>
<feature type="domain" description="Nucleolar protein 11 C-terminal" evidence="8">
    <location>
        <begin position="388"/>
        <end position="571"/>
    </location>
</feature>
<sequence length="583" mass="66910">MAKLNPYYGLCPLVDHKNFIGISKDVERGHVLVTQGKNIAIKYKLSNQKQIQSWRTKDKFTSPVLFDKNEDKYIAVFNQTTLRLWSQDGTENLDKIKKYKFAKPIYTAINIIDTTYIIFENGNIFTLKDALDQRKDLDLTDIIDMNNEKIVDIRYISVENNVYISLIVKTTSTLNCLLVSFPNNFPGTSYLRIEPKRNNLNLAGYTFCLMYHKYLYFLTLWSDGHLYSYLVAGPRNQETQDNSTENFGTVFANIESISCKQDVAMTSLGSDHIAIYGADCNQEGASIIIYNMQFKISQSKQPFKMFSNINKIWCIDNTLLLCSGQHLAVIPFEINSEQLSQLVGSHKIDVEDLDVQHVYTLEKWDIDEENDYKQLIPAKIRENVLHWLNQGLSEMATCDMLIPSYIENSDIEAIENSLDYFKDISEESLVKILIYLIENYLSYDDQGVPKRNNLVEKVLSLPFTNIFLLPHIKTNLIITTTLVLVKYISSLFSSDECLLGLNNVQTHARLIEWGCVILDGNYQKLLLTRDSAVHDTLKEFQHIVQEHLLGLSDLQSAEPVISDFAKKKYVSVNKENTNVNYSV</sequence>
<gene>
    <name evidence="9" type="ORF">AMK59_7154</name>
</gene>
<evidence type="ECO:0000256" key="5">
    <source>
        <dbReference type="ARBA" id="ARBA00023163"/>
    </source>
</evidence>
<keyword evidence="5" id="KW-0804">Transcription</keyword>
<dbReference type="InterPro" id="IPR048897">
    <property type="entry name" value="Nol11_C"/>
</dbReference>
<accession>A0A0T6AUU5</accession>
<evidence type="ECO:0000256" key="3">
    <source>
        <dbReference type="ARBA" id="ARBA00023015"/>
    </source>
</evidence>
<dbReference type="AlphaFoldDB" id="A0A0T6AUU5"/>
<evidence type="ECO:0000256" key="2">
    <source>
        <dbReference type="ARBA" id="ARBA00022552"/>
    </source>
</evidence>
<proteinExistence type="predicted"/>
<dbReference type="GO" id="GO:0005730">
    <property type="term" value="C:nucleolus"/>
    <property type="evidence" value="ECO:0007669"/>
    <property type="project" value="UniProtKB-SubCell"/>
</dbReference>
<dbReference type="Pfam" id="PF20998">
    <property type="entry name" value="Nol11_C"/>
    <property type="match status" value="1"/>
</dbReference>
<evidence type="ECO:0000313" key="10">
    <source>
        <dbReference type="Proteomes" id="UP000051574"/>
    </source>
</evidence>
<organism evidence="9 10">
    <name type="scientific">Oryctes borbonicus</name>
    <dbReference type="NCBI Taxonomy" id="1629725"/>
    <lineage>
        <taxon>Eukaryota</taxon>
        <taxon>Metazoa</taxon>
        <taxon>Ecdysozoa</taxon>
        <taxon>Arthropoda</taxon>
        <taxon>Hexapoda</taxon>
        <taxon>Insecta</taxon>
        <taxon>Pterygota</taxon>
        <taxon>Neoptera</taxon>
        <taxon>Endopterygota</taxon>
        <taxon>Coleoptera</taxon>
        <taxon>Polyphaga</taxon>
        <taxon>Scarabaeiformia</taxon>
        <taxon>Scarabaeidae</taxon>
        <taxon>Dynastinae</taxon>
        <taxon>Oryctes</taxon>
    </lineage>
</organism>
<dbReference type="GO" id="GO:0003723">
    <property type="term" value="F:RNA binding"/>
    <property type="evidence" value="ECO:0007669"/>
    <property type="project" value="TreeGrafter"/>
</dbReference>
<keyword evidence="3" id="KW-0805">Transcription regulation</keyword>
<feature type="non-terminal residue" evidence="9">
    <location>
        <position position="583"/>
    </location>
</feature>
<dbReference type="InterPro" id="IPR012584">
    <property type="entry name" value="NOL11_N"/>
</dbReference>
<dbReference type="InterPro" id="IPR042859">
    <property type="entry name" value="NOL11"/>
</dbReference>
<protein>
    <recommendedName>
        <fullName evidence="11">Nucleolar protein 11</fullName>
    </recommendedName>
</protein>
<name>A0A0T6AUU5_9SCAR</name>
<dbReference type="Pfam" id="PF08168">
    <property type="entry name" value="NOL11_N"/>
    <property type="match status" value="1"/>
</dbReference>
<evidence type="ECO:0008006" key="11">
    <source>
        <dbReference type="Google" id="ProtNLM"/>
    </source>
</evidence>
<evidence type="ECO:0000259" key="7">
    <source>
        <dbReference type="Pfam" id="PF08168"/>
    </source>
</evidence>
<dbReference type="PANTHER" id="PTHR15633">
    <property type="entry name" value="NUCLEOLAR PROTEIN 11"/>
    <property type="match status" value="1"/>
</dbReference>
<reference evidence="9 10" key="1">
    <citation type="submission" date="2015-09" db="EMBL/GenBank/DDBJ databases">
        <title>Draft genome of the scarab beetle Oryctes borbonicus.</title>
        <authorList>
            <person name="Meyer J.M."/>
            <person name="Markov G.V."/>
            <person name="Baskaran P."/>
            <person name="Herrmann M."/>
            <person name="Sommer R.J."/>
            <person name="Roedelsperger C."/>
        </authorList>
    </citation>
    <scope>NUCLEOTIDE SEQUENCE [LARGE SCALE GENOMIC DNA]</scope>
    <source>
        <strain evidence="9">OB123</strain>
        <tissue evidence="9">Whole animal</tissue>
    </source>
</reference>
<feature type="domain" description="Nucleolar protein 11 N-terminal" evidence="7">
    <location>
        <begin position="1"/>
        <end position="332"/>
    </location>
</feature>
<comment type="caution">
    <text evidence="9">The sequence shown here is derived from an EMBL/GenBank/DDBJ whole genome shotgun (WGS) entry which is preliminary data.</text>
</comment>
<evidence type="ECO:0000259" key="8">
    <source>
        <dbReference type="Pfam" id="PF20998"/>
    </source>
</evidence>
<comment type="subcellular location">
    <subcellularLocation>
        <location evidence="1">Nucleus</location>
        <location evidence="1">Nucleolus</location>
    </subcellularLocation>
</comment>
<dbReference type="PANTHER" id="PTHR15633:SF2">
    <property type="entry name" value="NUCLEOLAR PROTEIN 11"/>
    <property type="match status" value="1"/>
</dbReference>
<dbReference type="EMBL" id="LJIG01022794">
    <property type="protein sequence ID" value="KRT78683.1"/>
    <property type="molecule type" value="Genomic_DNA"/>
</dbReference>
<dbReference type="GO" id="GO:0030490">
    <property type="term" value="P:maturation of SSU-rRNA"/>
    <property type="evidence" value="ECO:0007669"/>
    <property type="project" value="InterPro"/>
</dbReference>
<evidence type="ECO:0000256" key="4">
    <source>
        <dbReference type="ARBA" id="ARBA00023159"/>
    </source>
</evidence>
<keyword evidence="6" id="KW-0539">Nucleus</keyword>
<evidence type="ECO:0000256" key="1">
    <source>
        <dbReference type="ARBA" id="ARBA00004604"/>
    </source>
</evidence>
<dbReference type="OrthoDB" id="6502630at2759"/>